<dbReference type="OrthoDB" id="6105938at2759"/>
<gene>
    <name evidence="1" type="ORF">EMPS_06595</name>
</gene>
<keyword evidence="2" id="KW-1185">Reference proteome</keyword>
<evidence type="ECO:0000313" key="1">
    <source>
        <dbReference type="EMBL" id="GJJ74237.1"/>
    </source>
</evidence>
<reference evidence="1" key="1">
    <citation type="submission" date="2021-11" db="EMBL/GenBank/DDBJ databases">
        <authorList>
            <person name="Herlambang A."/>
            <person name="Guo Y."/>
            <person name="Takashima Y."/>
            <person name="Nishizawa T."/>
        </authorList>
    </citation>
    <scope>NUCLEOTIDE SEQUENCE</scope>
    <source>
        <strain evidence="1">E1425</strain>
    </source>
</reference>
<dbReference type="AlphaFoldDB" id="A0A9P3HD96"/>
<dbReference type="PANTHER" id="PTHR38846:SF1">
    <property type="entry name" value="C3H1-TYPE DOMAIN-CONTAINING PROTEIN"/>
    <property type="match status" value="1"/>
</dbReference>
<dbReference type="EMBL" id="BQFW01000008">
    <property type="protein sequence ID" value="GJJ74237.1"/>
    <property type="molecule type" value="Genomic_DNA"/>
</dbReference>
<dbReference type="Proteomes" id="UP000827284">
    <property type="component" value="Unassembled WGS sequence"/>
</dbReference>
<comment type="caution">
    <text evidence="1">The sequence shown here is derived from an EMBL/GenBank/DDBJ whole genome shotgun (WGS) entry which is preliminary data.</text>
</comment>
<organism evidence="1 2">
    <name type="scientific">Entomortierella parvispora</name>
    <dbReference type="NCBI Taxonomy" id="205924"/>
    <lineage>
        <taxon>Eukaryota</taxon>
        <taxon>Fungi</taxon>
        <taxon>Fungi incertae sedis</taxon>
        <taxon>Mucoromycota</taxon>
        <taxon>Mortierellomycotina</taxon>
        <taxon>Mortierellomycetes</taxon>
        <taxon>Mortierellales</taxon>
        <taxon>Mortierellaceae</taxon>
        <taxon>Entomortierella</taxon>
    </lineage>
</organism>
<reference evidence="1" key="2">
    <citation type="journal article" date="2022" name="Microbiol. Resour. Announc.">
        <title>Whole-Genome Sequence of Entomortierella parvispora E1425, a Mucoromycotan Fungus Associated with Burkholderiaceae-Related Endosymbiotic Bacteria.</title>
        <authorList>
            <person name="Herlambang A."/>
            <person name="Guo Y."/>
            <person name="Takashima Y."/>
            <person name="Narisawa K."/>
            <person name="Ohta H."/>
            <person name="Nishizawa T."/>
        </authorList>
    </citation>
    <scope>NUCLEOTIDE SEQUENCE</scope>
    <source>
        <strain evidence="1">E1425</strain>
    </source>
</reference>
<proteinExistence type="predicted"/>
<dbReference type="PANTHER" id="PTHR38846">
    <property type="entry name" value="C3H1-TYPE DOMAIN-CONTAINING PROTEIN"/>
    <property type="match status" value="1"/>
</dbReference>
<sequence length="135" mass="16311">MDYLTGHSGFTLRRGEHLRNGFKRLAKAEGWSDAQRAEERKQFHRAVVQDLNQQYSKLDHYQELCQKLFDETPATVTQCKKLLTTKYVNIWDIVEEKYRYFDDFKTFRNYTKKGRLFDRQEAKALLLNVFLERMF</sequence>
<evidence type="ECO:0000313" key="2">
    <source>
        <dbReference type="Proteomes" id="UP000827284"/>
    </source>
</evidence>
<name>A0A9P3HD96_9FUNG</name>
<protein>
    <submittedName>
        <fullName evidence="1">Uncharacterized protein</fullName>
    </submittedName>
</protein>
<accession>A0A9P3HD96</accession>